<evidence type="ECO:0000259" key="13">
    <source>
        <dbReference type="SMART" id="SM00382"/>
    </source>
</evidence>
<comment type="caution">
    <text evidence="14">The sequence shown here is derived from an EMBL/GenBank/DDBJ whole genome shotgun (WGS) entry which is preliminary data.</text>
</comment>
<accession>A0A9P4IPZ9</accession>
<keyword evidence="10" id="KW-0472">Membrane</keyword>
<dbReference type="GO" id="GO:0016887">
    <property type="term" value="F:ATP hydrolysis activity"/>
    <property type="evidence" value="ECO:0007669"/>
    <property type="project" value="InterPro"/>
</dbReference>
<evidence type="ECO:0000256" key="8">
    <source>
        <dbReference type="ARBA" id="ARBA00022989"/>
    </source>
</evidence>
<reference evidence="14" key="1">
    <citation type="journal article" date="2020" name="Stud. Mycol.">
        <title>101 Dothideomycetes genomes: a test case for predicting lifestyles and emergence of pathogens.</title>
        <authorList>
            <person name="Haridas S."/>
            <person name="Albert R."/>
            <person name="Binder M."/>
            <person name="Bloem J."/>
            <person name="Labutti K."/>
            <person name="Salamov A."/>
            <person name="Andreopoulos B."/>
            <person name="Baker S."/>
            <person name="Barry K."/>
            <person name="Bills G."/>
            <person name="Bluhm B."/>
            <person name="Cannon C."/>
            <person name="Castanera R."/>
            <person name="Culley D."/>
            <person name="Daum C."/>
            <person name="Ezra D."/>
            <person name="Gonzalez J."/>
            <person name="Henrissat B."/>
            <person name="Kuo A."/>
            <person name="Liang C."/>
            <person name="Lipzen A."/>
            <person name="Lutzoni F."/>
            <person name="Magnuson J."/>
            <person name="Mondo S."/>
            <person name="Nolan M."/>
            <person name="Ohm R."/>
            <person name="Pangilinan J."/>
            <person name="Park H.-J."/>
            <person name="Ramirez L."/>
            <person name="Alfaro M."/>
            <person name="Sun H."/>
            <person name="Tritt A."/>
            <person name="Yoshinaga Y."/>
            <person name="Zwiers L.-H."/>
            <person name="Turgeon B."/>
            <person name="Goodwin S."/>
            <person name="Spatafora J."/>
            <person name="Crous P."/>
            <person name="Grigoriev I."/>
        </authorList>
    </citation>
    <scope>NUCLEOTIDE SEQUENCE</scope>
    <source>
        <strain evidence="14">CBS 133067</strain>
    </source>
</reference>
<dbReference type="SUPFAM" id="SSF52540">
    <property type="entry name" value="P-loop containing nucleoside triphosphate hydrolases"/>
    <property type="match status" value="1"/>
</dbReference>
<keyword evidence="8" id="KW-1133">Transmembrane helix</keyword>
<feature type="domain" description="AAA+ ATPase" evidence="13">
    <location>
        <begin position="165"/>
        <end position="293"/>
    </location>
</feature>
<dbReference type="InterPro" id="IPR003593">
    <property type="entry name" value="AAA+_ATPase"/>
</dbReference>
<keyword evidence="3" id="KW-0812">Transmembrane</keyword>
<dbReference type="InterPro" id="IPR057495">
    <property type="entry name" value="AAA_lid_BCS1"/>
</dbReference>
<evidence type="ECO:0000256" key="9">
    <source>
        <dbReference type="ARBA" id="ARBA00023128"/>
    </source>
</evidence>
<comment type="similarity">
    <text evidence="2">Belongs to the AAA ATPase family. BCS1 subfamily.</text>
</comment>
<dbReference type="GO" id="GO:0005743">
    <property type="term" value="C:mitochondrial inner membrane"/>
    <property type="evidence" value="ECO:0007669"/>
    <property type="project" value="UniProtKB-SubCell"/>
</dbReference>
<evidence type="ECO:0000313" key="15">
    <source>
        <dbReference type="Proteomes" id="UP000799772"/>
    </source>
</evidence>
<evidence type="ECO:0000256" key="3">
    <source>
        <dbReference type="ARBA" id="ARBA00022692"/>
    </source>
</evidence>
<dbReference type="AlphaFoldDB" id="A0A9P4IPZ9"/>
<evidence type="ECO:0000256" key="1">
    <source>
        <dbReference type="ARBA" id="ARBA00004434"/>
    </source>
</evidence>
<dbReference type="PANTHER" id="PTHR23070">
    <property type="entry name" value="BCS1 AAA-TYPE ATPASE"/>
    <property type="match status" value="1"/>
</dbReference>
<keyword evidence="9" id="KW-0496">Mitochondrion</keyword>
<dbReference type="EMBL" id="ML978122">
    <property type="protein sequence ID" value="KAF2103260.1"/>
    <property type="molecule type" value="Genomic_DNA"/>
</dbReference>
<keyword evidence="7 12" id="KW-0067">ATP-binding</keyword>
<evidence type="ECO:0000256" key="11">
    <source>
        <dbReference type="ARBA" id="ARBA00048778"/>
    </source>
</evidence>
<evidence type="ECO:0000256" key="10">
    <source>
        <dbReference type="ARBA" id="ARBA00023136"/>
    </source>
</evidence>
<sequence>MLIDGNSEFFQEVVDWLSDRVQGRHSLAKRTTTITYELGPGSTVTDWYWKRPFFFTRERDPNPSQLRVKESIIIRTVGWSCTPLKELLEKIGSWSAGRKKYSLSIKRPASKECDGNQGRWYLDRSCAPRRLETVILDEELKRDVIDDVRSYIADAETYARRGIPYRRGYLFYGPPGTGKSSFALALASHFQLEVYTLSLAERSMTDVEIRVLFGRTRKPSMIILEDIDSAGLQREQQGSPDGVTLSGLLNVIDGAGAVEGRVLIMTTNHLENLDPALIRPGRIGRRVELPLATKAQAKRMFMVHYELPKSNPLVDKFENGIPETSLSPASIQNHFIKNMDDPDAAVGSLAELVKENGECGLTSD</sequence>
<comment type="subcellular location">
    <subcellularLocation>
        <location evidence="1">Mitochondrion inner membrane</location>
        <topology evidence="1">Single-pass membrane protein</topology>
    </subcellularLocation>
</comment>
<dbReference type="InterPro" id="IPR050747">
    <property type="entry name" value="Mitochondrial_chaperone_BCS1"/>
</dbReference>
<name>A0A9P4IPZ9_9PEZI</name>
<protein>
    <submittedName>
        <fullName evidence="14">P-loop containing nucleoside triphosphate hydrolase protein</fullName>
    </submittedName>
</protein>
<dbReference type="Gene3D" id="3.40.50.300">
    <property type="entry name" value="P-loop containing nucleotide triphosphate hydrolases"/>
    <property type="match status" value="1"/>
</dbReference>
<gene>
    <name evidence="14" type="ORF">NA57DRAFT_31886</name>
</gene>
<keyword evidence="4 12" id="KW-0547">Nucleotide-binding</keyword>
<evidence type="ECO:0000313" key="14">
    <source>
        <dbReference type="EMBL" id="KAF2103260.1"/>
    </source>
</evidence>
<evidence type="ECO:0000256" key="7">
    <source>
        <dbReference type="ARBA" id="ARBA00022840"/>
    </source>
</evidence>
<dbReference type="SMART" id="SM00382">
    <property type="entry name" value="AAA"/>
    <property type="match status" value="1"/>
</dbReference>
<organism evidence="14 15">
    <name type="scientific">Rhizodiscina lignyota</name>
    <dbReference type="NCBI Taxonomy" id="1504668"/>
    <lineage>
        <taxon>Eukaryota</taxon>
        <taxon>Fungi</taxon>
        <taxon>Dikarya</taxon>
        <taxon>Ascomycota</taxon>
        <taxon>Pezizomycotina</taxon>
        <taxon>Dothideomycetes</taxon>
        <taxon>Pleosporomycetidae</taxon>
        <taxon>Aulographales</taxon>
        <taxon>Rhizodiscinaceae</taxon>
        <taxon>Rhizodiscina</taxon>
    </lineage>
</organism>
<evidence type="ECO:0000256" key="5">
    <source>
        <dbReference type="ARBA" id="ARBA00022792"/>
    </source>
</evidence>
<keyword evidence="15" id="KW-1185">Reference proteome</keyword>
<dbReference type="OrthoDB" id="10251412at2759"/>
<evidence type="ECO:0000256" key="6">
    <source>
        <dbReference type="ARBA" id="ARBA00022801"/>
    </source>
</evidence>
<dbReference type="InterPro" id="IPR027417">
    <property type="entry name" value="P-loop_NTPase"/>
</dbReference>
<comment type="catalytic activity">
    <reaction evidence="11">
        <text>ATP + H2O = ADP + phosphate + H(+)</text>
        <dbReference type="Rhea" id="RHEA:13065"/>
        <dbReference type="ChEBI" id="CHEBI:15377"/>
        <dbReference type="ChEBI" id="CHEBI:15378"/>
        <dbReference type="ChEBI" id="CHEBI:30616"/>
        <dbReference type="ChEBI" id="CHEBI:43474"/>
        <dbReference type="ChEBI" id="CHEBI:456216"/>
    </reaction>
    <physiologicalReaction direction="left-to-right" evidence="11">
        <dbReference type="Rhea" id="RHEA:13066"/>
    </physiologicalReaction>
</comment>
<keyword evidence="5" id="KW-0999">Mitochondrion inner membrane</keyword>
<evidence type="ECO:0000256" key="4">
    <source>
        <dbReference type="ARBA" id="ARBA00022741"/>
    </source>
</evidence>
<dbReference type="Pfam" id="PF00004">
    <property type="entry name" value="AAA"/>
    <property type="match status" value="1"/>
</dbReference>
<proteinExistence type="inferred from homology"/>
<dbReference type="Pfam" id="PF08740">
    <property type="entry name" value="BCS1_N"/>
    <property type="match status" value="1"/>
</dbReference>
<dbReference type="InterPro" id="IPR014851">
    <property type="entry name" value="BCS1_N"/>
</dbReference>
<dbReference type="Pfam" id="PF25426">
    <property type="entry name" value="AAA_lid_BCS1"/>
    <property type="match status" value="1"/>
</dbReference>
<keyword evidence="6 14" id="KW-0378">Hydrolase</keyword>
<evidence type="ECO:0000256" key="12">
    <source>
        <dbReference type="RuleBase" id="RU003651"/>
    </source>
</evidence>
<dbReference type="GO" id="GO:0005524">
    <property type="term" value="F:ATP binding"/>
    <property type="evidence" value="ECO:0007669"/>
    <property type="project" value="UniProtKB-KW"/>
</dbReference>
<dbReference type="Proteomes" id="UP000799772">
    <property type="component" value="Unassembled WGS sequence"/>
</dbReference>
<dbReference type="InterPro" id="IPR003960">
    <property type="entry name" value="ATPase_AAA_CS"/>
</dbReference>
<evidence type="ECO:0000256" key="2">
    <source>
        <dbReference type="ARBA" id="ARBA00007448"/>
    </source>
</evidence>
<dbReference type="InterPro" id="IPR003959">
    <property type="entry name" value="ATPase_AAA_core"/>
</dbReference>
<dbReference type="PROSITE" id="PS00674">
    <property type="entry name" value="AAA"/>
    <property type="match status" value="1"/>
</dbReference>